<feature type="domain" description="Alpha/beta hydrolase fold-3" evidence="3">
    <location>
        <begin position="118"/>
        <end position="322"/>
    </location>
</feature>
<dbReference type="HOGENOM" id="CLU_012494_3_1_1"/>
<dbReference type="GO" id="GO:0016787">
    <property type="term" value="F:hydrolase activity"/>
    <property type="evidence" value="ECO:0007669"/>
    <property type="project" value="UniProtKB-KW"/>
</dbReference>
<name>A0A0D2E544_9EURO</name>
<evidence type="ECO:0000256" key="1">
    <source>
        <dbReference type="ARBA" id="ARBA00022801"/>
    </source>
</evidence>
<sequence>MSTTDTIPNTVLASATDPNGTPQPPPSSSTTTRRTSQRRPLLTRFRFWIKIWLMKSMTTLLFKVMRLANRRKLRPFLPDYTKRYDVRPHLENRIFIPRNNTTTTTTSNLSPQKYPLLITIHGGGFALCDPTIDDEINRHFADLHSFVVVSVDYQKSPAVYFPETVHDAGAVVSSVIEDPGLPVDASRGVTVAGFSAGGNLALAVAQLPDVKDKIRSVVPFYPVVDFTGLYKGEYRDRPAVTAPDGTSTTKPTPDMLKNLGPLFDWAYINPGTDLTDPLLSPVFATRSRLPQRIFFVTAEYDYLCHEAEVMARKLAGFDDYATITWTPGAGTGGRGSHWEQNGVRWRMVPDVTHSWTHMPLKDVEEEKKRRGHLVVLYKEVADWLKQ</sequence>
<organism evidence="4 5">
    <name type="scientific">Exophiala oligosperma</name>
    <dbReference type="NCBI Taxonomy" id="215243"/>
    <lineage>
        <taxon>Eukaryota</taxon>
        <taxon>Fungi</taxon>
        <taxon>Dikarya</taxon>
        <taxon>Ascomycota</taxon>
        <taxon>Pezizomycotina</taxon>
        <taxon>Eurotiomycetes</taxon>
        <taxon>Chaetothyriomycetidae</taxon>
        <taxon>Chaetothyriales</taxon>
        <taxon>Herpotrichiellaceae</taxon>
        <taxon>Exophiala</taxon>
    </lineage>
</organism>
<dbReference type="RefSeq" id="XP_016263145.1">
    <property type="nucleotide sequence ID" value="XM_016407541.1"/>
</dbReference>
<dbReference type="SUPFAM" id="SSF53474">
    <property type="entry name" value="alpha/beta-Hydrolases"/>
    <property type="match status" value="1"/>
</dbReference>
<gene>
    <name evidence="4" type="ORF">PV06_06427</name>
</gene>
<evidence type="ECO:0000313" key="5">
    <source>
        <dbReference type="Proteomes" id="UP000053342"/>
    </source>
</evidence>
<dbReference type="Gene3D" id="3.40.50.1820">
    <property type="entry name" value="alpha/beta hydrolase"/>
    <property type="match status" value="1"/>
</dbReference>
<dbReference type="InterPro" id="IPR050300">
    <property type="entry name" value="GDXG_lipolytic_enzyme"/>
</dbReference>
<dbReference type="InterPro" id="IPR029058">
    <property type="entry name" value="AB_hydrolase_fold"/>
</dbReference>
<dbReference type="Proteomes" id="UP000053342">
    <property type="component" value="Unassembled WGS sequence"/>
</dbReference>
<feature type="compositionally biased region" description="Polar residues" evidence="2">
    <location>
        <begin position="1"/>
        <end position="20"/>
    </location>
</feature>
<evidence type="ECO:0000256" key="2">
    <source>
        <dbReference type="SAM" id="MobiDB-lite"/>
    </source>
</evidence>
<feature type="region of interest" description="Disordered" evidence="2">
    <location>
        <begin position="1"/>
        <end position="38"/>
    </location>
</feature>
<dbReference type="AlphaFoldDB" id="A0A0D2E544"/>
<feature type="compositionally biased region" description="Low complexity" evidence="2">
    <location>
        <begin position="28"/>
        <end position="38"/>
    </location>
</feature>
<dbReference type="GeneID" id="27358501"/>
<protein>
    <recommendedName>
        <fullName evidence="3">Alpha/beta hydrolase fold-3 domain-containing protein</fullName>
    </recommendedName>
</protein>
<reference evidence="4 5" key="1">
    <citation type="submission" date="2015-01" db="EMBL/GenBank/DDBJ databases">
        <title>The Genome Sequence of Exophiala oligosperma CBS72588.</title>
        <authorList>
            <consortium name="The Broad Institute Genomics Platform"/>
            <person name="Cuomo C."/>
            <person name="de Hoog S."/>
            <person name="Gorbushina A."/>
            <person name="Stielow B."/>
            <person name="Teixiera M."/>
            <person name="Abouelleil A."/>
            <person name="Chapman S.B."/>
            <person name="Priest M."/>
            <person name="Young S.K."/>
            <person name="Wortman J."/>
            <person name="Nusbaum C."/>
            <person name="Birren B."/>
        </authorList>
    </citation>
    <scope>NUCLEOTIDE SEQUENCE [LARGE SCALE GENOMIC DNA]</scope>
    <source>
        <strain evidence="4 5">CBS 72588</strain>
    </source>
</reference>
<dbReference type="Pfam" id="PF07859">
    <property type="entry name" value="Abhydrolase_3"/>
    <property type="match status" value="1"/>
</dbReference>
<dbReference type="InterPro" id="IPR013094">
    <property type="entry name" value="AB_hydrolase_3"/>
</dbReference>
<dbReference type="PANTHER" id="PTHR48081">
    <property type="entry name" value="AB HYDROLASE SUPERFAMILY PROTEIN C4A8.06C"/>
    <property type="match status" value="1"/>
</dbReference>
<keyword evidence="5" id="KW-1185">Reference proteome</keyword>
<dbReference type="VEuPathDB" id="FungiDB:PV06_06427"/>
<dbReference type="STRING" id="215243.A0A0D2E544"/>
<dbReference type="EMBL" id="KN847336">
    <property type="protein sequence ID" value="KIW42929.1"/>
    <property type="molecule type" value="Genomic_DNA"/>
</dbReference>
<accession>A0A0D2E544</accession>
<proteinExistence type="predicted"/>
<evidence type="ECO:0000259" key="3">
    <source>
        <dbReference type="Pfam" id="PF07859"/>
    </source>
</evidence>
<dbReference type="PANTHER" id="PTHR48081:SF8">
    <property type="entry name" value="ALPHA_BETA HYDROLASE FOLD-3 DOMAIN-CONTAINING PROTEIN-RELATED"/>
    <property type="match status" value="1"/>
</dbReference>
<evidence type="ECO:0000313" key="4">
    <source>
        <dbReference type="EMBL" id="KIW42929.1"/>
    </source>
</evidence>
<dbReference type="OrthoDB" id="408631at2759"/>
<keyword evidence="1" id="KW-0378">Hydrolase</keyword>